<evidence type="ECO:0000313" key="3">
    <source>
        <dbReference type="Proteomes" id="UP000675664"/>
    </source>
</evidence>
<dbReference type="InterPro" id="IPR011576">
    <property type="entry name" value="Pyridox_Oxase_N"/>
</dbReference>
<reference evidence="2" key="2">
    <citation type="submission" date="2021-04" db="EMBL/GenBank/DDBJ databases">
        <authorList>
            <person name="Liu J."/>
        </authorList>
    </citation>
    <scope>NUCLEOTIDE SEQUENCE</scope>
    <source>
        <strain evidence="2">BAD-6</strain>
    </source>
</reference>
<dbReference type="SUPFAM" id="SSF50475">
    <property type="entry name" value="FMN-binding split barrel"/>
    <property type="match status" value="1"/>
</dbReference>
<dbReference type="InterPro" id="IPR012349">
    <property type="entry name" value="Split_barrel_FMN-bd"/>
</dbReference>
<dbReference type="Pfam" id="PF01243">
    <property type="entry name" value="PNPOx_N"/>
    <property type="match status" value="1"/>
</dbReference>
<protein>
    <submittedName>
        <fullName evidence="2">Pyridoxamine 5'-phosphate oxidase family protein</fullName>
    </submittedName>
</protein>
<gene>
    <name evidence="2" type="ORF">KCX82_15440</name>
</gene>
<name>A0A8J7W593_9FIRM</name>
<dbReference type="EMBL" id="JAGSND010000011">
    <property type="protein sequence ID" value="MBR0599281.1"/>
    <property type="molecule type" value="Genomic_DNA"/>
</dbReference>
<reference evidence="2" key="1">
    <citation type="submission" date="2021-04" db="EMBL/GenBank/DDBJ databases">
        <title>Sinoanaerobacter chloroacetimidivorans sp. nov., an obligate anaerobic bacterium isolated from anaerobic sludge.</title>
        <authorList>
            <person name="Bao Y."/>
        </authorList>
    </citation>
    <scope>NUCLEOTIDE SEQUENCE</scope>
    <source>
        <strain evidence="2">BAD-6</strain>
    </source>
</reference>
<evidence type="ECO:0000313" key="2">
    <source>
        <dbReference type="EMBL" id="MBR0599281.1"/>
    </source>
</evidence>
<keyword evidence="3" id="KW-1185">Reference proteome</keyword>
<evidence type="ECO:0000259" key="1">
    <source>
        <dbReference type="Pfam" id="PF01243"/>
    </source>
</evidence>
<feature type="domain" description="Pyridoxamine 5'-phosphate oxidase N-terminal" evidence="1">
    <location>
        <begin position="2"/>
        <end position="111"/>
    </location>
</feature>
<dbReference type="RefSeq" id="WP_227019413.1">
    <property type="nucleotide sequence ID" value="NZ_JAGSND010000011.1"/>
</dbReference>
<organism evidence="2 3">
    <name type="scientific">Sinanaerobacter chloroacetimidivorans</name>
    <dbReference type="NCBI Taxonomy" id="2818044"/>
    <lineage>
        <taxon>Bacteria</taxon>
        <taxon>Bacillati</taxon>
        <taxon>Bacillota</taxon>
        <taxon>Clostridia</taxon>
        <taxon>Peptostreptococcales</taxon>
        <taxon>Anaerovoracaceae</taxon>
        <taxon>Sinanaerobacter</taxon>
    </lineage>
</organism>
<dbReference type="Gene3D" id="2.30.110.10">
    <property type="entry name" value="Electron Transport, Fmn-binding Protein, Chain A"/>
    <property type="match status" value="1"/>
</dbReference>
<proteinExistence type="predicted"/>
<sequence>MKEIINFLEQNKFGNLATSADGQPYVRPFEYGFKTDDGVFFYTSDDKAVYSQLQSNPKASFCATDENLTYVQLTGDVKFTDDKKYKDMMIQNSRNASKIYQSADNPQFKVFYMPHGHAMMHKHEGGYVCDENF</sequence>
<comment type="caution">
    <text evidence="2">The sequence shown here is derived from an EMBL/GenBank/DDBJ whole genome shotgun (WGS) entry which is preliminary data.</text>
</comment>
<accession>A0A8J7W593</accession>
<dbReference type="AlphaFoldDB" id="A0A8J7W593"/>
<dbReference type="Proteomes" id="UP000675664">
    <property type="component" value="Unassembled WGS sequence"/>
</dbReference>